<accession>A0ABS6AUQ0</accession>
<comment type="similarity">
    <text evidence="1">Belongs to the bacterial solute-binding protein 8 family.</text>
</comment>
<evidence type="ECO:0000313" key="3">
    <source>
        <dbReference type="Proteomes" id="UP000733379"/>
    </source>
</evidence>
<proteinExistence type="inferred from homology"/>
<dbReference type="Proteomes" id="UP000733379">
    <property type="component" value="Unassembled WGS sequence"/>
</dbReference>
<dbReference type="NCBIfam" id="NF038402">
    <property type="entry name" value="TroA_like"/>
    <property type="match status" value="1"/>
</dbReference>
<reference evidence="2 3" key="1">
    <citation type="submission" date="2021-06" db="EMBL/GenBank/DDBJ databases">
        <title>Actinomycetes sequencing.</title>
        <authorList>
            <person name="Shan Q."/>
        </authorList>
    </citation>
    <scope>NUCLEOTIDE SEQUENCE [LARGE SCALE GENOMIC DNA]</scope>
    <source>
        <strain evidence="2 3">NEAU-G5</strain>
    </source>
</reference>
<gene>
    <name evidence="2" type="ORF">KO481_09445</name>
</gene>
<dbReference type="RefSeq" id="WP_215916576.1">
    <property type="nucleotide sequence ID" value="NZ_JAHKNI010000002.1"/>
</dbReference>
<dbReference type="InterPro" id="IPR050902">
    <property type="entry name" value="ABC_Transporter_SBP"/>
</dbReference>
<dbReference type="SUPFAM" id="SSF53807">
    <property type="entry name" value="Helical backbone' metal receptor"/>
    <property type="match status" value="1"/>
</dbReference>
<evidence type="ECO:0000256" key="1">
    <source>
        <dbReference type="ARBA" id="ARBA00008814"/>
    </source>
</evidence>
<organism evidence="2 3">
    <name type="scientific">Nocardia albiluteola</name>
    <dbReference type="NCBI Taxonomy" id="2842303"/>
    <lineage>
        <taxon>Bacteria</taxon>
        <taxon>Bacillati</taxon>
        <taxon>Actinomycetota</taxon>
        <taxon>Actinomycetes</taxon>
        <taxon>Mycobacteriales</taxon>
        <taxon>Nocardiaceae</taxon>
        <taxon>Nocardia</taxon>
    </lineage>
</organism>
<protein>
    <submittedName>
        <fullName evidence="2">Cobalamin-binding protein</fullName>
    </submittedName>
</protein>
<dbReference type="PANTHER" id="PTHR30535:SF35">
    <property type="entry name" value="PERIPLASMIC BINDING PROTEIN"/>
    <property type="match status" value="1"/>
</dbReference>
<dbReference type="InterPro" id="IPR054828">
    <property type="entry name" value="Vit_B12_bind_prot"/>
</dbReference>
<dbReference type="Gene3D" id="3.40.50.1980">
    <property type="entry name" value="Nitrogenase molybdenum iron protein domain"/>
    <property type="match status" value="2"/>
</dbReference>
<name>A0ABS6AUQ0_9NOCA</name>
<sequence length="265" mass="29055">MPAGEVTDDLGAPVPLTCPVRRVVSLVPSLTEAIAVSCPGMLVAATRWCTHPGDLDVERVRGTKNPDTRRIAQLAPDLVVCNQEENRLIDVERLRSAGIPVWVTRIRTVDESFQSLARLFEVALGVDRPAWLAEAEAVWSPPPPRPVLDAVVPIWRRPWMVVGRDTFTADLAHRIGLRLVHADRDERYPTVTDAELVAGVSLAVLPDEPYVFTESDGPEAFPDIPVALVSGRDLTWYGPSLVSARARLADRLTHAVEGASTRSNR</sequence>
<comment type="caution">
    <text evidence="2">The sequence shown here is derived from an EMBL/GenBank/DDBJ whole genome shotgun (WGS) entry which is preliminary data.</text>
</comment>
<dbReference type="PANTHER" id="PTHR30535">
    <property type="entry name" value="VITAMIN B12-BINDING PROTEIN"/>
    <property type="match status" value="1"/>
</dbReference>
<evidence type="ECO:0000313" key="2">
    <source>
        <dbReference type="EMBL" id="MBU3061747.1"/>
    </source>
</evidence>
<dbReference type="EMBL" id="JAHKNI010000002">
    <property type="protein sequence ID" value="MBU3061747.1"/>
    <property type="molecule type" value="Genomic_DNA"/>
</dbReference>
<keyword evidence="3" id="KW-1185">Reference proteome</keyword>